<gene>
    <name evidence="3" type="ORF">FYJ62_01265</name>
</gene>
<dbReference type="Proteomes" id="UP000438120">
    <property type="component" value="Unassembled WGS sequence"/>
</dbReference>
<feature type="compositionally biased region" description="Polar residues" evidence="1">
    <location>
        <begin position="40"/>
        <end position="50"/>
    </location>
</feature>
<sequence length="83" mass="9340">MSEKRSDYRRRQAQEKSPWLDDQEEAAGSAASSAHGPGKSRQNQLKTSLSSEDKAQRLKKRLNFAILIVCLLIVAVLLILFKL</sequence>
<evidence type="ECO:0000313" key="3">
    <source>
        <dbReference type="EMBL" id="MST86311.1"/>
    </source>
</evidence>
<organism evidence="3 4">
    <name type="scientific">Lactobacillus porci</name>
    <dbReference type="NCBI Taxonomy" id="2012477"/>
    <lineage>
        <taxon>Bacteria</taxon>
        <taxon>Bacillati</taxon>
        <taxon>Bacillota</taxon>
        <taxon>Bacilli</taxon>
        <taxon>Lactobacillales</taxon>
        <taxon>Lactobacillaceae</taxon>
        <taxon>Lactobacillus</taxon>
    </lineage>
</organism>
<keyword evidence="2" id="KW-1133">Transmembrane helix</keyword>
<feature type="region of interest" description="Disordered" evidence="1">
    <location>
        <begin position="1"/>
        <end position="50"/>
    </location>
</feature>
<reference evidence="3 4" key="1">
    <citation type="submission" date="2019-08" db="EMBL/GenBank/DDBJ databases">
        <title>In-depth cultivation of the pig gut microbiome towards novel bacterial diversity and tailored functional studies.</title>
        <authorList>
            <person name="Wylensek D."/>
            <person name="Hitch T.C.A."/>
            <person name="Clavel T."/>
        </authorList>
    </citation>
    <scope>NUCLEOTIDE SEQUENCE [LARGE SCALE GENOMIC DNA]</scope>
    <source>
        <strain evidence="3 4">Bifido-178-WT-2B</strain>
    </source>
</reference>
<comment type="caution">
    <text evidence="3">The sequence shown here is derived from an EMBL/GenBank/DDBJ whole genome shotgun (WGS) entry which is preliminary data.</text>
</comment>
<accession>A0A6A8MBT4</accession>
<keyword evidence="2" id="KW-0812">Transmembrane</keyword>
<dbReference type="EMBL" id="VUMX01000002">
    <property type="protein sequence ID" value="MST86311.1"/>
    <property type="molecule type" value="Genomic_DNA"/>
</dbReference>
<feature type="transmembrane region" description="Helical" evidence="2">
    <location>
        <begin position="62"/>
        <end position="81"/>
    </location>
</feature>
<evidence type="ECO:0000256" key="2">
    <source>
        <dbReference type="SAM" id="Phobius"/>
    </source>
</evidence>
<evidence type="ECO:0000313" key="4">
    <source>
        <dbReference type="Proteomes" id="UP000438120"/>
    </source>
</evidence>
<proteinExistence type="predicted"/>
<dbReference type="AlphaFoldDB" id="A0A6A8MBT4"/>
<name>A0A6A8MBT4_9LACO</name>
<feature type="compositionally biased region" description="Basic and acidic residues" evidence="1">
    <location>
        <begin position="1"/>
        <end position="14"/>
    </location>
</feature>
<protein>
    <submittedName>
        <fullName evidence="3">Uncharacterized protein</fullName>
    </submittedName>
</protein>
<keyword evidence="2" id="KW-0472">Membrane</keyword>
<keyword evidence="4" id="KW-1185">Reference proteome</keyword>
<dbReference type="RefSeq" id="WP_154546972.1">
    <property type="nucleotide sequence ID" value="NZ_JBKZBY010000006.1"/>
</dbReference>
<evidence type="ECO:0000256" key="1">
    <source>
        <dbReference type="SAM" id="MobiDB-lite"/>
    </source>
</evidence>